<dbReference type="EMBL" id="CABIJS010000222">
    <property type="protein sequence ID" value="VUZ46838.1"/>
    <property type="molecule type" value="Genomic_DNA"/>
</dbReference>
<dbReference type="Proteomes" id="UP000321570">
    <property type="component" value="Unassembled WGS sequence"/>
</dbReference>
<evidence type="ECO:0000313" key="5">
    <source>
        <dbReference type="WBParaSite" id="HDID_0000192401-mRNA-1"/>
    </source>
</evidence>
<organism evidence="5">
    <name type="scientific">Hymenolepis diminuta</name>
    <name type="common">Rat tapeworm</name>
    <dbReference type="NCBI Taxonomy" id="6216"/>
    <lineage>
        <taxon>Eukaryota</taxon>
        <taxon>Metazoa</taxon>
        <taxon>Spiralia</taxon>
        <taxon>Lophotrochozoa</taxon>
        <taxon>Platyhelminthes</taxon>
        <taxon>Cestoda</taxon>
        <taxon>Eucestoda</taxon>
        <taxon>Cyclophyllidea</taxon>
        <taxon>Hymenolepididae</taxon>
        <taxon>Hymenolepis</taxon>
    </lineage>
</organism>
<dbReference type="EMBL" id="UYSG01000411">
    <property type="protein sequence ID" value="VDL19386.1"/>
    <property type="molecule type" value="Genomic_DNA"/>
</dbReference>
<evidence type="ECO:0000313" key="4">
    <source>
        <dbReference type="Proteomes" id="UP000321570"/>
    </source>
</evidence>
<dbReference type="OrthoDB" id="6236179at2759"/>
<sequence>MIVDTVREEFEAIDTDHYGFITRQSLQNYVKKNKLEEDLVDKWFQWFEGDVKGIITIEDVCTVLGIPMRKEYMQKVERQRSLINQGIIPVPVEAQNMFAAPPTAPKSILDDVEILHNNAIPQEMLNACVRLVKENSDDRLQESDIARILKEYMDLHYKKHWIIVVATSTIGAIVAHEPNAFIHFRYNNRLYLLYRIPDTNSL</sequence>
<evidence type="ECO:0000313" key="2">
    <source>
        <dbReference type="EMBL" id="VUZ46838.1"/>
    </source>
</evidence>
<dbReference type="SUPFAM" id="SSF54648">
    <property type="entry name" value="DLC"/>
    <property type="match status" value="1"/>
</dbReference>
<evidence type="ECO:0000313" key="1">
    <source>
        <dbReference type="EMBL" id="VDL19386.1"/>
    </source>
</evidence>
<keyword evidence="4" id="KW-1185">Reference proteome</keyword>
<dbReference type="Gene3D" id="1.10.238.10">
    <property type="entry name" value="EF-hand"/>
    <property type="match status" value="1"/>
</dbReference>
<proteinExistence type="predicted"/>
<dbReference type="GO" id="GO:0007017">
    <property type="term" value="P:microtubule-based process"/>
    <property type="evidence" value="ECO:0007669"/>
    <property type="project" value="InterPro"/>
</dbReference>
<protein>
    <submittedName>
        <fullName evidence="5">EF-hand domain-containing protein</fullName>
    </submittedName>
</protein>
<dbReference type="WBParaSite" id="HDID_0000192401-mRNA-1">
    <property type="protein sequence ID" value="HDID_0000192401-mRNA-1"/>
    <property type="gene ID" value="HDID_0000192401"/>
</dbReference>
<dbReference type="GO" id="GO:0030286">
    <property type="term" value="C:dynein complex"/>
    <property type="evidence" value="ECO:0007669"/>
    <property type="project" value="InterPro"/>
</dbReference>
<accession>A0A0R3SBP9</accession>
<dbReference type="SMART" id="SM01375">
    <property type="entry name" value="Dynein_light"/>
    <property type="match status" value="1"/>
</dbReference>
<dbReference type="STRING" id="6216.A0A0R3SBP9"/>
<dbReference type="Proteomes" id="UP000274504">
    <property type="component" value="Unassembled WGS sequence"/>
</dbReference>
<dbReference type="CDD" id="cd21450">
    <property type="entry name" value="DLC-like_DYNLL1-like"/>
    <property type="match status" value="1"/>
</dbReference>
<gene>
    <name evidence="1" type="ORF">HDID_LOCUS1925</name>
    <name evidence="2" type="ORF">WMSIL1_LOCUS6306</name>
</gene>
<dbReference type="InterPro" id="IPR037177">
    <property type="entry name" value="DLC_sf"/>
</dbReference>
<dbReference type="InterPro" id="IPR001372">
    <property type="entry name" value="Dynein_light_chain_typ-1/2"/>
</dbReference>
<dbReference type="SUPFAM" id="SSF47473">
    <property type="entry name" value="EF-hand"/>
    <property type="match status" value="1"/>
</dbReference>
<reference evidence="5" key="1">
    <citation type="submission" date="2017-02" db="UniProtKB">
        <authorList>
            <consortium name="WormBaseParasite"/>
        </authorList>
    </citation>
    <scope>IDENTIFICATION</scope>
</reference>
<dbReference type="Gene3D" id="3.30.740.10">
    <property type="entry name" value="Protein Inhibitor Of Neuronal Nitric Oxide Synthase"/>
    <property type="match status" value="1"/>
</dbReference>
<dbReference type="Pfam" id="PF01221">
    <property type="entry name" value="Dynein_light"/>
    <property type="match status" value="1"/>
</dbReference>
<reference evidence="1 3" key="2">
    <citation type="submission" date="2018-11" db="EMBL/GenBank/DDBJ databases">
        <authorList>
            <consortium name="Pathogen Informatics"/>
        </authorList>
    </citation>
    <scope>NUCLEOTIDE SEQUENCE [LARGE SCALE GENOMIC DNA]</scope>
</reference>
<evidence type="ECO:0000313" key="3">
    <source>
        <dbReference type="Proteomes" id="UP000274504"/>
    </source>
</evidence>
<name>A0A0R3SBP9_HYMDI</name>
<dbReference type="InterPro" id="IPR011992">
    <property type="entry name" value="EF-hand-dom_pair"/>
</dbReference>
<dbReference type="AlphaFoldDB" id="A0A0R3SBP9"/>
<reference evidence="2 4" key="3">
    <citation type="submission" date="2019-07" db="EMBL/GenBank/DDBJ databases">
        <authorList>
            <person name="Jastrzebski P J."/>
            <person name="Paukszto L."/>
            <person name="Jastrzebski P J."/>
        </authorList>
    </citation>
    <scope>NUCLEOTIDE SEQUENCE [LARGE SCALE GENOMIC DNA]</scope>
    <source>
        <strain evidence="2 4">WMS-il1</strain>
    </source>
</reference>